<sequence>MELYTNSYRNIALMFILLFSTHAADRYVVSGVVLNLQQKPIKSKLLPETRSLLRTRGSWSGHNQSSNSVVQIMKDQIQIAKQLATMPAFANHPKVLRELRFRIKENEKALGASTLDVQLPESAPDKMKALKQTISRAMERHDKCDDRIKRLRLSVIENEDKVIELREENRNLSRLAARTIPKGFHCLALQLTIQYYNNLREGSPLKDRSKVDDNGRLHYVFYTENILAATVVANSIRSSAKEPSRHVFHILTDSINYAAMQVWFQNNTPEGTTVDVKNLENSDVSLFSSGLTKKSENYLKLAMPNSNIKHIDEDVEDFKGLALYYDLPRIFPRLEKVLVLEDDILVQKDLSPLWTEDLNKKVIGAVASCKTSSTKGKVLGWSCINVVDLEAWRSQGIGEILTAEIDLWDALSLLRENNTHELDESVCHAIDLGHTSSEFVNSTRSVAVVHYRGYAKPWLGIGVSKDRSVWARFVDYDNPLLQTCNIHK</sequence>
<dbReference type="Proteomes" id="UP000825935">
    <property type="component" value="Chromosome 23"/>
</dbReference>
<dbReference type="GO" id="GO:0000139">
    <property type="term" value="C:Golgi membrane"/>
    <property type="evidence" value="ECO:0007669"/>
    <property type="project" value="UniProtKB-SubCell"/>
</dbReference>
<keyword evidence="6" id="KW-0732">Signal</keyword>
<evidence type="ECO:0000313" key="7">
    <source>
        <dbReference type="EMBL" id="KAH7302757.1"/>
    </source>
</evidence>
<dbReference type="OMA" id="NMDDISH"/>
<feature type="coiled-coil region" evidence="5">
    <location>
        <begin position="127"/>
        <end position="175"/>
    </location>
</feature>
<comment type="similarity">
    <text evidence="2 4">Belongs to the glycosyltransferase 8 family.</text>
</comment>
<name>A0A8T2S3Y4_CERRI</name>
<dbReference type="Pfam" id="PF25557">
    <property type="entry name" value="GAUT_1"/>
    <property type="match status" value="1"/>
</dbReference>
<evidence type="ECO:0000313" key="8">
    <source>
        <dbReference type="Proteomes" id="UP000825935"/>
    </source>
</evidence>
<dbReference type="InterPro" id="IPR029044">
    <property type="entry name" value="Nucleotide-diphossugar_trans"/>
</dbReference>
<comment type="pathway">
    <text evidence="1 4">Glycan metabolism; pectin biosynthesis.</text>
</comment>
<dbReference type="GO" id="GO:0047262">
    <property type="term" value="F:polygalacturonate 4-alpha-galacturonosyltransferase activity"/>
    <property type="evidence" value="ECO:0007669"/>
    <property type="project" value="InterPro"/>
</dbReference>
<dbReference type="AlphaFoldDB" id="A0A8T2S3Y4"/>
<evidence type="ECO:0000256" key="3">
    <source>
        <dbReference type="ARBA" id="ARBA00022676"/>
    </source>
</evidence>
<reference evidence="7 8" key="1">
    <citation type="submission" date="2021-08" db="EMBL/GenBank/DDBJ databases">
        <title>WGS assembly of Ceratopteris richardii.</title>
        <authorList>
            <person name="Marchant D.B."/>
            <person name="Chen G."/>
            <person name="Jenkins J."/>
            <person name="Shu S."/>
            <person name="Leebens-Mack J."/>
            <person name="Grimwood J."/>
            <person name="Schmutz J."/>
            <person name="Soltis P."/>
            <person name="Soltis D."/>
            <person name="Chen Z.-H."/>
        </authorList>
    </citation>
    <scope>NUCLEOTIDE SEQUENCE [LARGE SCALE GENOMIC DNA]</scope>
    <source>
        <strain evidence="7">Whitten #5841</strain>
        <tissue evidence="7">Leaf</tissue>
    </source>
</reference>
<dbReference type="EMBL" id="CM035428">
    <property type="protein sequence ID" value="KAH7302757.1"/>
    <property type="molecule type" value="Genomic_DNA"/>
</dbReference>
<dbReference type="PANTHER" id="PTHR32116:SF4">
    <property type="entry name" value="POLYGALACTURONATE 4-ALPHA-GALACTURONOSYLTRANSFERASE"/>
    <property type="match status" value="1"/>
</dbReference>
<protein>
    <recommendedName>
        <fullName evidence="4">Hexosyltransferase</fullName>
        <ecNumber evidence="4">2.4.1.-</ecNumber>
    </recommendedName>
</protein>
<evidence type="ECO:0000256" key="6">
    <source>
        <dbReference type="SAM" id="SignalP"/>
    </source>
</evidence>
<gene>
    <name evidence="7" type="ORF">KP509_23G085900</name>
</gene>
<evidence type="ECO:0000256" key="4">
    <source>
        <dbReference type="RuleBase" id="RU362027"/>
    </source>
</evidence>
<accession>A0A8T2S3Y4</accession>
<organism evidence="7 8">
    <name type="scientific">Ceratopteris richardii</name>
    <name type="common">Triangle waterfern</name>
    <dbReference type="NCBI Taxonomy" id="49495"/>
    <lineage>
        <taxon>Eukaryota</taxon>
        <taxon>Viridiplantae</taxon>
        <taxon>Streptophyta</taxon>
        <taxon>Embryophyta</taxon>
        <taxon>Tracheophyta</taxon>
        <taxon>Polypodiopsida</taxon>
        <taxon>Polypodiidae</taxon>
        <taxon>Polypodiales</taxon>
        <taxon>Pteridineae</taxon>
        <taxon>Pteridaceae</taxon>
        <taxon>Parkerioideae</taxon>
        <taxon>Ceratopteris</taxon>
    </lineage>
</organism>
<dbReference type="Pfam" id="PF01501">
    <property type="entry name" value="Glyco_transf_8"/>
    <property type="match status" value="1"/>
</dbReference>
<comment type="caution">
    <text evidence="7">The sequence shown here is derived from an EMBL/GenBank/DDBJ whole genome shotgun (WGS) entry which is preliminary data.</text>
</comment>
<dbReference type="SUPFAM" id="SSF53448">
    <property type="entry name" value="Nucleotide-diphospho-sugar transferases"/>
    <property type="match status" value="1"/>
</dbReference>
<keyword evidence="5" id="KW-0175">Coiled coil</keyword>
<evidence type="ECO:0000256" key="5">
    <source>
        <dbReference type="SAM" id="Coils"/>
    </source>
</evidence>
<comment type="subcellular location">
    <subcellularLocation>
        <location evidence="4">Golgi apparatus membrane</location>
        <topology evidence="4">Single-pass type II membrane protein</topology>
    </subcellularLocation>
</comment>
<dbReference type="PANTHER" id="PTHR32116">
    <property type="entry name" value="GALACTURONOSYLTRANSFERASE 4-RELATED"/>
    <property type="match status" value="1"/>
</dbReference>
<dbReference type="InterPro" id="IPR029993">
    <property type="entry name" value="GAUT"/>
</dbReference>
<evidence type="ECO:0000256" key="2">
    <source>
        <dbReference type="ARBA" id="ARBA00006351"/>
    </source>
</evidence>
<keyword evidence="3 4" id="KW-0808">Transferase</keyword>
<keyword evidence="4" id="KW-0333">Golgi apparatus</keyword>
<keyword evidence="4" id="KW-0961">Cell wall biogenesis/degradation</keyword>
<dbReference type="EC" id="2.4.1.-" evidence="4"/>
<feature type="chain" id="PRO_5035903515" description="Hexosyltransferase" evidence="6">
    <location>
        <begin position="24"/>
        <end position="488"/>
    </location>
</feature>
<dbReference type="OrthoDB" id="2014201at2759"/>
<keyword evidence="3 4" id="KW-0328">Glycosyltransferase</keyword>
<evidence type="ECO:0000256" key="1">
    <source>
        <dbReference type="ARBA" id="ARBA00004877"/>
    </source>
</evidence>
<dbReference type="Gene3D" id="3.90.550.10">
    <property type="entry name" value="Spore Coat Polysaccharide Biosynthesis Protein SpsA, Chain A"/>
    <property type="match status" value="1"/>
</dbReference>
<proteinExistence type="inferred from homology"/>
<keyword evidence="8" id="KW-1185">Reference proteome</keyword>
<dbReference type="InterPro" id="IPR002495">
    <property type="entry name" value="Glyco_trans_8"/>
</dbReference>
<dbReference type="GO" id="GO:0071555">
    <property type="term" value="P:cell wall organization"/>
    <property type="evidence" value="ECO:0007669"/>
    <property type="project" value="UniProtKB-KW"/>
</dbReference>
<feature type="signal peptide" evidence="6">
    <location>
        <begin position="1"/>
        <end position="23"/>
    </location>
</feature>